<dbReference type="OrthoDB" id="8445945at2"/>
<feature type="region of interest" description="Disordered" evidence="1">
    <location>
        <begin position="91"/>
        <end position="152"/>
    </location>
</feature>
<dbReference type="Proteomes" id="UP000030063">
    <property type="component" value="Unassembled WGS sequence"/>
</dbReference>
<gene>
    <name evidence="2" type="ORF">TMS3_0120530</name>
</gene>
<dbReference type="RefSeq" id="WP_025167070.1">
    <property type="nucleotide sequence ID" value="NZ_AWSQ01000008.1"/>
</dbReference>
<evidence type="ECO:0000313" key="3">
    <source>
        <dbReference type="Proteomes" id="UP000030063"/>
    </source>
</evidence>
<dbReference type="EMBL" id="AWSQ01000008">
    <property type="protein sequence ID" value="KFX68131.1"/>
    <property type="molecule type" value="Genomic_DNA"/>
</dbReference>
<evidence type="ECO:0008006" key="4">
    <source>
        <dbReference type="Google" id="ProtNLM"/>
    </source>
</evidence>
<dbReference type="InterPro" id="IPR021693">
    <property type="entry name" value="DUF3275"/>
</dbReference>
<organism evidence="2 3">
    <name type="scientific">Pseudomonas taeanensis MS-3</name>
    <dbReference type="NCBI Taxonomy" id="1395571"/>
    <lineage>
        <taxon>Bacteria</taxon>
        <taxon>Pseudomonadati</taxon>
        <taxon>Pseudomonadota</taxon>
        <taxon>Gammaproteobacteria</taxon>
        <taxon>Pseudomonadales</taxon>
        <taxon>Pseudomonadaceae</taxon>
        <taxon>Pseudomonas</taxon>
    </lineage>
</organism>
<dbReference type="eggNOG" id="ENOG502Z8W2">
    <property type="taxonomic scope" value="Bacteria"/>
</dbReference>
<dbReference type="AlphaFoldDB" id="A0A0A1YGC3"/>
<accession>A0A0A1YGC3</accession>
<evidence type="ECO:0000313" key="2">
    <source>
        <dbReference type="EMBL" id="KFX68131.1"/>
    </source>
</evidence>
<proteinExistence type="predicted"/>
<dbReference type="Pfam" id="PF11679">
    <property type="entry name" value="DUF3275"/>
    <property type="match status" value="1"/>
</dbReference>
<name>A0A0A1YGC3_9PSED</name>
<feature type="compositionally biased region" description="Polar residues" evidence="1">
    <location>
        <begin position="139"/>
        <end position="152"/>
    </location>
</feature>
<comment type="caution">
    <text evidence="2">The sequence shown here is derived from an EMBL/GenBank/DDBJ whole genome shotgun (WGS) entry which is preliminary data.</text>
</comment>
<keyword evidence="3" id="KW-1185">Reference proteome</keyword>
<dbReference type="STRING" id="1395571.TMS3_0120530"/>
<protein>
    <recommendedName>
        <fullName evidence="4">DUF3275 domain-containing protein</fullName>
    </recommendedName>
</protein>
<sequence length="205" mass="22771">MIHIDGQLAIRTITGRNGKFNVGRLATSIGEFVIKDALLDQYSEGKYRGNFAISEIRPSYYSTGGRLVVEIRAKVDSMTLEDVDNLTAEDAAQLSPSEPDPLDEEPVRPSPPEAPRETRNPTPTRAAQMPADDAPFGMDSSSSSTKHSQPNENAELFGTIWPLGSEVRLDTTVDRQRLRAQCARLGELGYELDFKLQLWKRQPQP</sequence>
<evidence type="ECO:0000256" key="1">
    <source>
        <dbReference type="SAM" id="MobiDB-lite"/>
    </source>
</evidence>
<reference evidence="2 3" key="1">
    <citation type="journal article" date="2014" name="Genome Announc.">
        <title>Draft Genome Sequence of Petroleum Oil-Degrading Marine Bacterium Pseudomonas taeanensis Strain MS-3, Isolated from a Crude Oil-Contaminated Seashore.</title>
        <authorList>
            <person name="Lee S.Y."/>
            <person name="Kim S.H."/>
            <person name="Lee D.G."/>
            <person name="Shin S."/>
            <person name="Yun S.H."/>
            <person name="Choi C.W."/>
            <person name="Chung Y.H."/>
            <person name="Choi J.S."/>
            <person name="Kahng H.Y."/>
            <person name="Kim S.I."/>
        </authorList>
    </citation>
    <scope>NUCLEOTIDE SEQUENCE [LARGE SCALE GENOMIC DNA]</scope>
    <source>
        <strain evidence="2 3">MS-3</strain>
    </source>
</reference>